<gene>
    <name evidence="1" type="ORF">MNBD_GAMMA22-993</name>
</gene>
<reference evidence="1" key="1">
    <citation type="submission" date="2018-06" db="EMBL/GenBank/DDBJ databases">
        <authorList>
            <person name="Zhirakovskaya E."/>
        </authorList>
    </citation>
    <scope>NUCLEOTIDE SEQUENCE</scope>
</reference>
<sequence>MYGISRFTLSAVLLIFTLISNVSAREIEMTGYASLIGSYTDEEDTTYLNEFAQNYIDFTHHSHIGLQLNTKIIKDLEFSITLLSEGKNQYQTRAAWFYATYTIDRDISFRFGRLKLPFYLVSNFIDIGHAYPWVTPPEEVYTTNIIDASQGIEFIYETDYYNSVLTFNTYLGSDRSSKKLSPSFIDDGTVNIANKYSTGDSFDIEAHELFGFAVNLSSDYVTFQVTHNQTVIESKELNIKKTRVSLGSFGLIFDYKNFILYSELTHRDSEAPLQSILPDQNSKYITLGYKLSKYMPYITYATIGKGKTDSKYALVQQTSTIGLRYDVNPKMAIKVQASKIKPDYSDGNTGRYGLFDKALAADKEPTLVSMSVDILF</sequence>
<dbReference type="EMBL" id="UOFS01000046">
    <property type="protein sequence ID" value="VAX00990.1"/>
    <property type="molecule type" value="Genomic_DNA"/>
</dbReference>
<protein>
    <recommendedName>
        <fullName evidence="2">Porin domain-containing protein</fullName>
    </recommendedName>
</protein>
<dbReference type="AlphaFoldDB" id="A0A3B1ARZ0"/>
<evidence type="ECO:0008006" key="2">
    <source>
        <dbReference type="Google" id="ProtNLM"/>
    </source>
</evidence>
<proteinExistence type="predicted"/>
<evidence type="ECO:0000313" key="1">
    <source>
        <dbReference type="EMBL" id="VAX00990.1"/>
    </source>
</evidence>
<dbReference type="SUPFAM" id="SSF56935">
    <property type="entry name" value="Porins"/>
    <property type="match status" value="1"/>
</dbReference>
<name>A0A3B1ARZ0_9ZZZZ</name>
<organism evidence="1">
    <name type="scientific">hydrothermal vent metagenome</name>
    <dbReference type="NCBI Taxonomy" id="652676"/>
    <lineage>
        <taxon>unclassified sequences</taxon>
        <taxon>metagenomes</taxon>
        <taxon>ecological metagenomes</taxon>
    </lineage>
</organism>
<accession>A0A3B1ARZ0</accession>